<dbReference type="Proteomes" id="UP000606922">
    <property type="component" value="Unassembled WGS sequence"/>
</dbReference>
<dbReference type="PRINTS" id="PR00455">
    <property type="entry name" value="HTHTETR"/>
</dbReference>
<dbReference type="EMBL" id="BMGB01000001">
    <property type="protein sequence ID" value="GGA95349.1"/>
    <property type="molecule type" value="Genomic_DNA"/>
</dbReference>
<evidence type="ECO:0000256" key="4">
    <source>
        <dbReference type="PROSITE-ProRule" id="PRU00335"/>
    </source>
</evidence>
<name>A0A916SFT9_9MICO</name>
<keyword evidence="7" id="KW-1185">Reference proteome</keyword>
<proteinExistence type="predicted"/>
<dbReference type="GO" id="GO:0003700">
    <property type="term" value="F:DNA-binding transcription factor activity"/>
    <property type="evidence" value="ECO:0007669"/>
    <property type="project" value="TreeGrafter"/>
</dbReference>
<dbReference type="Pfam" id="PF00440">
    <property type="entry name" value="TetR_N"/>
    <property type="match status" value="1"/>
</dbReference>
<dbReference type="InterPro" id="IPR050109">
    <property type="entry name" value="HTH-type_TetR-like_transc_reg"/>
</dbReference>
<evidence type="ECO:0000313" key="7">
    <source>
        <dbReference type="Proteomes" id="UP000606922"/>
    </source>
</evidence>
<dbReference type="RefSeq" id="WP_188509324.1">
    <property type="nucleotide sequence ID" value="NZ_BMGB01000001.1"/>
</dbReference>
<feature type="DNA-binding region" description="H-T-H motif" evidence="4">
    <location>
        <begin position="30"/>
        <end position="49"/>
    </location>
</feature>
<dbReference type="PROSITE" id="PS50977">
    <property type="entry name" value="HTH_TETR_2"/>
    <property type="match status" value="1"/>
</dbReference>
<dbReference type="GO" id="GO:0000976">
    <property type="term" value="F:transcription cis-regulatory region binding"/>
    <property type="evidence" value="ECO:0007669"/>
    <property type="project" value="TreeGrafter"/>
</dbReference>
<sequence length="189" mass="20076">MARPRNTESDALILAAAAEALLQDGYDGLVVDEIARSVGVAKTTVYRRWPTKNHLVVSVVAGWQGVVDVPNTGDEADDIANDLTTIAGGMCHVLDPAPIRRLVAELAAARMRDDDLGSAVDRLWSDRRAATAAVLERGIAGGALRRDLDPEVVTDELAGAVYYRVLITGGSLDDAYARALVRTVLAGAR</sequence>
<feature type="domain" description="HTH tetR-type" evidence="5">
    <location>
        <begin position="7"/>
        <end position="67"/>
    </location>
</feature>
<dbReference type="Gene3D" id="1.10.10.60">
    <property type="entry name" value="Homeodomain-like"/>
    <property type="match status" value="1"/>
</dbReference>
<dbReference type="AlphaFoldDB" id="A0A916SFT9"/>
<dbReference type="InterPro" id="IPR001647">
    <property type="entry name" value="HTH_TetR"/>
</dbReference>
<dbReference type="InterPro" id="IPR036271">
    <property type="entry name" value="Tet_transcr_reg_TetR-rel_C_sf"/>
</dbReference>
<evidence type="ECO:0000259" key="5">
    <source>
        <dbReference type="PROSITE" id="PS50977"/>
    </source>
</evidence>
<comment type="caution">
    <text evidence="6">The sequence shown here is derived from an EMBL/GenBank/DDBJ whole genome shotgun (WGS) entry which is preliminary data.</text>
</comment>
<evidence type="ECO:0000313" key="6">
    <source>
        <dbReference type="EMBL" id="GGA95349.1"/>
    </source>
</evidence>
<dbReference type="InterPro" id="IPR009057">
    <property type="entry name" value="Homeodomain-like_sf"/>
</dbReference>
<keyword evidence="1" id="KW-0805">Transcription regulation</keyword>
<gene>
    <name evidence="6" type="primary">ydeS</name>
    <name evidence="6" type="ORF">GCM10010979_07230</name>
</gene>
<dbReference type="PANTHER" id="PTHR30055">
    <property type="entry name" value="HTH-TYPE TRANSCRIPTIONAL REGULATOR RUTR"/>
    <property type="match status" value="1"/>
</dbReference>
<keyword evidence="2 4" id="KW-0238">DNA-binding</keyword>
<protein>
    <submittedName>
        <fullName evidence="6">HTH-type transcriptional regulator YdeS</fullName>
    </submittedName>
</protein>
<keyword evidence="3" id="KW-0804">Transcription</keyword>
<dbReference type="Gene3D" id="1.10.357.10">
    <property type="entry name" value="Tetracycline Repressor, domain 2"/>
    <property type="match status" value="1"/>
</dbReference>
<evidence type="ECO:0000256" key="2">
    <source>
        <dbReference type="ARBA" id="ARBA00023125"/>
    </source>
</evidence>
<dbReference type="InterPro" id="IPR011075">
    <property type="entry name" value="TetR_C"/>
</dbReference>
<dbReference type="Pfam" id="PF16859">
    <property type="entry name" value="TetR_C_11"/>
    <property type="match status" value="1"/>
</dbReference>
<dbReference type="SUPFAM" id="SSF46689">
    <property type="entry name" value="Homeodomain-like"/>
    <property type="match status" value="1"/>
</dbReference>
<accession>A0A916SFT9</accession>
<reference evidence="6" key="2">
    <citation type="submission" date="2020-09" db="EMBL/GenBank/DDBJ databases">
        <authorList>
            <person name="Sun Q."/>
            <person name="Zhou Y."/>
        </authorList>
    </citation>
    <scope>NUCLEOTIDE SEQUENCE</scope>
    <source>
        <strain evidence="6">CGMCC 1.12813</strain>
    </source>
</reference>
<evidence type="ECO:0000256" key="1">
    <source>
        <dbReference type="ARBA" id="ARBA00023015"/>
    </source>
</evidence>
<evidence type="ECO:0000256" key="3">
    <source>
        <dbReference type="ARBA" id="ARBA00023163"/>
    </source>
</evidence>
<organism evidence="6 7">
    <name type="scientific">Conyzicola nivalis</name>
    <dbReference type="NCBI Taxonomy" id="1477021"/>
    <lineage>
        <taxon>Bacteria</taxon>
        <taxon>Bacillati</taxon>
        <taxon>Actinomycetota</taxon>
        <taxon>Actinomycetes</taxon>
        <taxon>Micrococcales</taxon>
        <taxon>Microbacteriaceae</taxon>
        <taxon>Conyzicola</taxon>
    </lineage>
</organism>
<reference evidence="6" key="1">
    <citation type="journal article" date="2014" name="Int. J. Syst. Evol. Microbiol.">
        <title>Complete genome sequence of Corynebacterium casei LMG S-19264T (=DSM 44701T), isolated from a smear-ripened cheese.</title>
        <authorList>
            <consortium name="US DOE Joint Genome Institute (JGI-PGF)"/>
            <person name="Walter F."/>
            <person name="Albersmeier A."/>
            <person name="Kalinowski J."/>
            <person name="Ruckert C."/>
        </authorList>
    </citation>
    <scope>NUCLEOTIDE SEQUENCE</scope>
    <source>
        <strain evidence="6">CGMCC 1.12813</strain>
    </source>
</reference>
<dbReference type="SUPFAM" id="SSF48498">
    <property type="entry name" value="Tetracyclin repressor-like, C-terminal domain"/>
    <property type="match status" value="1"/>
</dbReference>
<dbReference type="PANTHER" id="PTHR30055:SF148">
    <property type="entry name" value="TETR-FAMILY TRANSCRIPTIONAL REGULATOR"/>
    <property type="match status" value="1"/>
</dbReference>